<organism evidence="10 11">
    <name type="scientific">Candidatus Brachybacterium merdavium</name>
    <dbReference type="NCBI Taxonomy" id="2838513"/>
    <lineage>
        <taxon>Bacteria</taxon>
        <taxon>Bacillati</taxon>
        <taxon>Actinomycetota</taxon>
        <taxon>Actinomycetes</taxon>
        <taxon>Micrococcales</taxon>
        <taxon>Dermabacteraceae</taxon>
        <taxon>Brachybacterium</taxon>
    </lineage>
</organism>
<feature type="transmembrane region" description="Helical" evidence="8">
    <location>
        <begin position="80"/>
        <end position="100"/>
    </location>
</feature>
<feature type="transmembrane region" description="Helical" evidence="8">
    <location>
        <begin position="33"/>
        <end position="50"/>
    </location>
</feature>
<evidence type="ECO:0000313" key="11">
    <source>
        <dbReference type="Proteomes" id="UP000823823"/>
    </source>
</evidence>
<feature type="transmembrane region" description="Helical" evidence="8">
    <location>
        <begin position="106"/>
        <end position="124"/>
    </location>
</feature>
<evidence type="ECO:0000256" key="7">
    <source>
        <dbReference type="ARBA" id="ARBA00023136"/>
    </source>
</evidence>
<dbReference type="PANTHER" id="PTHR30269">
    <property type="entry name" value="TRANSMEMBRANE PROTEIN YFCA"/>
    <property type="match status" value="1"/>
</dbReference>
<dbReference type="Proteomes" id="UP000823823">
    <property type="component" value="Unassembled WGS sequence"/>
</dbReference>
<reference evidence="10" key="1">
    <citation type="journal article" date="2021" name="PeerJ">
        <title>Extensive microbial diversity within the chicken gut microbiome revealed by metagenomics and culture.</title>
        <authorList>
            <person name="Gilroy R."/>
            <person name="Ravi A."/>
            <person name="Getino M."/>
            <person name="Pursley I."/>
            <person name="Horton D.L."/>
            <person name="Alikhan N.F."/>
            <person name="Baker D."/>
            <person name="Gharbi K."/>
            <person name="Hall N."/>
            <person name="Watson M."/>
            <person name="Adriaenssens E.M."/>
            <person name="Foster-Nyarko E."/>
            <person name="Jarju S."/>
            <person name="Secka A."/>
            <person name="Antonio M."/>
            <person name="Oren A."/>
            <person name="Chaudhuri R.R."/>
            <person name="La Ragione R."/>
            <person name="Hildebrand F."/>
            <person name="Pallen M.J."/>
        </authorList>
    </citation>
    <scope>NUCLEOTIDE SEQUENCE</scope>
    <source>
        <strain evidence="10">ChiHjej13B12-24818</strain>
    </source>
</reference>
<evidence type="ECO:0000256" key="6">
    <source>
        <dbReference type="ARBA" id="ARBA00022989"/>
    </source>
</evidence>
<feature type="transmembrane region" description="Helical" evidence="8">
    <location>
        <begin position="56"/>
        <end position="73"/>
    </location>
</feature>
<evidence type="ECO:0000256" key="4">
    <source>
        <dbReference type="ARBA" id="ARBA00022475"/>
    </source>
</evidence>
<sequence length="285" mass="29644">MPDIAALVPALGVSSWILVTLGALVVGFSKTALPGAGTIAVGLFALAMPAKESTAALLLLLIVGDLTALWVYRREPDLKMLVRLIPSVMGGVVIGTIFFATVGGEVVRGTIGIILLALVAVTVWRRRRAEGAKAAVATSGESGSEGPDAQAQPGRGATVGPAETSGRRIWVSRAIYGLLGGFTTMVANAGGPVMTMYFYAMRLPVLTFLGTAAWFFAIVNILKLPFSASLGLFSRDTFVMDAMLIPVVLLGALVGVKVAKRFSQGVFEKAVLVLTVVSALGLLVI</sequence>
<gene>
    <name evidence="10" type="ORF">H9786_13375</name>
</gene>
<accession>A0A9D2LFR1</accession>
<keyword evidence="4 8" id="KW-1003">Cell membrane</keyword>
<comment type="subcellular location">
    <subcellularLocation>
        <location evidence="1 8">Cell membrane</location>
        <topology evidence="1 8">Multi-pass membrane protein</topology>
    </subcellularLocation>
</comment>
<evidence type="ECO:0000256" key="2">
    <source>
        <dbReference type="ARBA" id="ARBA00009142"/>
    </source>
</evidence>
<comment type="similarity">
    <text evidence="2 8">Belongs to the 4-toluene sulfonate uptake permease (TSUP) (TC 2.A.102) family.</text>
</comment>
<dbReference type="InterPro" id="IPR002781">
    <property type="entry name" value="TM_pro_TauE-like"/>
</dbReference>
<feature type="transmembrane region" description="Helical" evidence="8">
    <location>
        <begin position="205"/>
        <end position="226"/>
    </location>
</feature>
<evidence type="ECO:0000256" key="5">
    <source>
        <dbReference type="ARBA" id="ARBA00022692"/>
    </source>
</evidence>
<name>A0A9D2LFR1_9MICO</name>
<proteinExistence type="inferred from homology"/>
<feature type="region of interest" description="Disordered" evidence="9">
    <location>
        <begin position="135"/>
        <end position="163"/>
    </location>
</feature>
<dbReference type="Pfam" id="PF01925">
    <property type="entry name" value="TauE"/>
    <property type="match status" value="1"/>
</dbReference>
<dbReference type="GO" id="GO:0005886">
    <property type="term" value="C:plasma membrane"/>
    <property type="evidence" value="ECO:0007669"/>
    <property type="project" value="UniProtKB-SubCell"/>
</dbReference>
<dbReference type="AlphaFoldDB" id="A0A9D2LFR1"/>
<dbReference type="InterPro" id="IPR052017">
    <property type="entry name" value="TSUP"/>
</dbReference>
<evidence type="ECO:0000256" key="1">
    <source>
        <dbReference type="ARBA" id="ARBA00004651"/>
    </source>
</evidence>
<evidence type="ECO:0000256" key="8">
    <source>
        <dbReference type="RuleBase" id="RU363041"/>
    </source>
</evidence>
<reference evidence="10" key="2">
    <citation type="submission" date="2021-04" db="EMBL/GenBank/DDBJ databases">
        <authorList>
            <person name="Gilroy R."/>
        </authorList>
    </citation>
    <scope>NUCLEOTIDE SEQUENCE</scope>
    <source>
        <strain evidence="10">ChiHjej13B12-24818</strain>
    </source>
</reference>
<dbReference type="PANTHER" id="PTHR30269:SF23">
    <property type="entry name" value="MEMBRANE TRANSPORTER PROTEIN YDHB-RELATED"/>
    <property type="match status" value="1"/>
</dbReference>
<evidence type="ECO:0000256" key="9">
    <source>
        <dbReference type="SAM" id="MobiDB-lite"/>
    </source>
</evidence>
<feature type="transmembrane region" description="Helical" evidence="8">
    <location>
        <begin position="265"/>
        <end position="284"/>
    </location>
</feature>
<dbReference type="EMBL" id="DWZH01000103">
    <property type="protein sequence ID" value="HJB11491.1"/>
    <property type="molecule type" value="Genomic_DNA"/>
</dbReference>
<keyword evidence="7 8" id="KW-0472">Membrane</keyword>
<feature type="transmembrane region" description="Helical" evidence="8">
    <location>
        <begin position="238"/>
        <end position="259"/>
    </location>
</feature>
<keyword evidence="6 8" id="KW-1133">Transmembrane helix</keyword>
<evidence type="ECO:0000313" key="10">
    <source>
        <dbReference type="EMBL" id="HJB11491.1"/>
    </source>
</evidence>
<keyword evidence="3" id="KW-0813">Transport</keyword>
<feature type="transmembrane region" description="Helical" evidence="8">
    <location>
        <begin position="6"/>
        <end position="26"/>
    </location>
</feature>
<protein>
    <recommendedName>
        <fullName evidence="8">Probable membrane transporter protein</fullName>
    </recommendedName>
</protein>
<evidence type="ECO:0000256" key="3">
    <source>
        <dbReference type="ARBA" id="ARBA00022448"/>
    </source>
</evidence>
<keyword evidence="5 8" id="KW-0812">Transmembrane</keyword>
<comment type="caution">
    <text evidence="10">The sequence shown here is derived from an EMBL/GenBank/DDBJ whole genome shotgun (WGS) entry which is preliminary data.</text>
</comment>